<dbReference type="GO" id="GO:0043565">
    <property type="term" value="F:sequence-specific DNA binding"/>
    <property type="evidence" value="ECO:0007669"/>
    <property type="project" value="InterPro"/>
</dbReference>
<evidence type="ECO:0000256" key="10">
    <source>
        <dbReference type="SAM" id="MobiDB-lite"/>
    </source>
</evidence>
<keyword evidence="9" id="KW-0539">Nucleus</keyword>
<proteinExistence type="inferred from homology"/>
<dbReference type="Pfam" id="PF00105">
    <property type="entry name" value="zf-C4"/>
    <property type="match status" value="1"/>
</dbReference>
<sequence>MGRLTPSPNLCKVCGDKTFGRHYGAWVCDGCSCFFKRSIRRNAKYKCVAGNGMCLVNKCRRNWCQACRLEKCIAEANMIKESVQKEKGPRKKKPTRREEGGPGRGAIAVPHTMANSTNSASVPVQSAFYPPITQFHRLALLHRFWQQLMSESA</sequence>
<name>A0A914H267_GLORO</name>
<feature type="region of interest" description="Disordered" evidence="10">
    <location>
        <begin position="83"/>
        <end position="109"/>
    </location>
</feature>
<dbReference type="GO" id="GO:0003700">
    <property type="term" value="F:DNA-binding transcription factor activity"/>
    <property type="evidence" value="ECO:0007669"/>
    <property type="project" value="InterPro"/>
</dbReference>
<dbReference type="AlphaFoldDB" id="A0A914H267"/>
<evidence type="ECO:0000256" key="2">
    <source>
        <dbReference type="ARBA" id="ARBA00022723"/>
    </source>
</evidence>
<keyword evidence="7" id="KW-0804">Transcription</keyword>
<keyword evidence="6" id="KW-0238">DNA-binding</keyword>
<evidence type="ECO:0000256" key="7">
    <source>
        <dbReference type="ARBA" id="ARBA00023163"/>
    </source>
</evidence>
<evidence type="ECO:0000256" key="4">
    <source>
        <dbReference type="ARBA" id="ARBA00022833"/>
    </source>
</evidence>
<dbReference type="PANTHER" id="PTHR24083">
    <property type="entry name" value="NUCLEAR HORMONE RECEPTOR"/>
    <property type="match status" value="1"/>
</dbReference>
<comment type="similarity">
    <text evidence="1">Belongs to the nuclear hormone receptor family.</text>
</comment>
<organism evidence="12 13">
    <name type="scientific">Globodera rostochiensis</name>
    <name type="common">Golden nematode worm</name>
    <name type="synonym">Heterodera rostochiensis</name>
    <dbReference type="NCBI Taxonomy" id="31243"/>
    <lineage>
        <taxon>Eukaryota</taxon>
        <taxon>Metazoa</taxon>
        <taxon>Ecdysozoa</taxon>
        <taxon>Nematoda</taxon>
        <taxon>Chromadorea</taxon>
        <taxon>Rhabditida</taxon>
        <taxon>Tylenchina</taxon>
        <taxon>Tylenchomorpha</taxon>
        <taxon>Tylenchoidea</taxon>
        <taxon>Heteroderidae</taxon>
        <taxon>Heteroderinae</taxon>
        <taxon>Globodera</taxon>
    </lineage>
</organism>
<evidence type="ECO:0000313" key="12">
    <source>
        <dbReference type="Proteomes" id="UP000887572"/>
    </source>
</evidence>
<keyword evidence="4" id="KW-0862">Zinc</keyword>
<keyword evidence="12" id="KW-1185">Reference proteome</keyword>
<dbReference type="InterPro" id="IPR013088">
    <property type="entry name" value="Znf_NHR/GATA"/>
</dbReference>
<keyword evidence="3" id="KW-0863">Zinc-finger</keyword>
<evidence type="ECO:0000256" key="8">
    <source>
        <dbReference type="ARBA" id="ARBA00023170"/>
    </source>
</evidence>
<dbReference type="PROSITE" id="PS51030">
    <property type="entry name" value="NUCLEAR_REC_DBD_2"/>
    <property type="match status" value="1"/>
</dbReference>
<evidence type="ECO:0000256" key="6">
    <source>
        <dbReference type="ARBA" id="ARBA00023125"/>
    </source>
</evidence>
<evidence type="ECO:0000256" key="5">
    <source>
        <dbReference type="ARBA" id="ARBA00023015"/>
    </source>
</evidence>
<evidence type="ECO:0000256" key="3">
    <source>
        <dbReference type="ARBA" id="ARBA00022771"/>
    </source>
</evidence>
<dbReference type="WBParaSite" id="Gr19_v10_g13312.t1">
    <property type="protein sequence ID" value="Gr19_v10_g13312.t1"/>
    <property type="gene ID" value="Gr19_v10_g13312"/>
</dbReference>
<evidence type="ECO:0000313" key="13">
    <source>
        <dbReference type="WBParaSite" id="Gr19_v10_g13312.t1"/>
    </source>
</evidence>
<dbReference type="SUPFAM" id="SSF57716">
    <property type="entry name" value="Glucocorticoid receptor-like (DNA-binding domain)"/>
    <property type="match status" value="1"/>
</dbReference>
<protein>
    <submittedName>
        <fullName evidence="13">Nuclear receptor domain-containing protein</fullName>
    </submittedName>
</protein>
<dbReference type="PROSITE" id="PS00031">
    <property type="entry name" value="NUCLEAR_REC_DBD_1"/>
    <property type="match status" value="1"/>
</dbReference>
<dbReference type="SMART" id="SM00399">
    <property type="entry name" value="ZnF_C4"/>
    <property type="match status" value="1"/>
</dbReference>
<dbReference type="InterPro" id="IPR050274">
    <property type="entry name" value="Nuclear_hormone_rcpt_NR2"/>
</dbReference>
<accession>A0A914H267</accession>
<feature type="domain" description="Nuclear receptor" evidence="11">
    <location>
        <begin position="8"/>
        <end position="85"/>
    </location>
</feature>
<evidence type="ECO:0000256" key="9">
    <source>
        <dbReference type="ARBA" id="ARBA00023242"/>
    </source>
</evidence>
<evidence type="ECO:0000259" key="11">
    <source>
        <dbReference type="PROSITE" id="PS51030"/>
    </source>
</evidence>
<dbReference type="Gene3D" id="3.30.50.10">
    <property type="entry name" value="Erythroid Transcription Factor GATA-1, subunit A"/>
    <property type="match status" value="1"/>
</dbReference>
<dbReference type="GO" id="GO:0008270">
    <property type="term" value="F:zinc ion binding"/>
    <property type="evidence" value="ECO:0007669"/>
    <property type="project" value="UniProtKB-KW"/>
</dbReference>
<keyword evidence="8" id="KW-0675">Receptor</keyword>
<dbReference type="PRINTS" id="PR00047">
    <property type="entry name" value="STROIDFINGER"/>
</dbReference>
<keyword evidence="5" id="KW-0805">Transcription regulation</keyword>
<evidence type="ECO:0000256" key="1">
    <source>
        <dbReference type="ARBA" id="ARBA00005993"/>
    </source>
</evidence>
<reference evidence="13" key="1">
    <citation type="submission" date="2022-11" db="UniProtKB">
        <authorList>
            <consortium name="WormBaseParasite"/>
        </authorList>
    </citation>
    <scope>IDENTIFICATION</scope>
</reference>
<dbReference type="Proteomes" id="UP000887572">
    <property type="component" value="Unplaced"/>
</dbReference>
<keyword evidence="2" id="KW-0479">Metal-binding</keyword>
<dbReference type="InterPro" id="IPR001628">
    <property type="entry name" value="Znf_hrmn_rcpt"/>
</dbReference>